<accession>A0A1H3QYQ8</accession>
<reference evidence="1 2" key="1">
    <citation type="submission" date="2016-10" db="EMBL/GenBank/DDBJ databases">
        <authorList>
            <person name="Varghese N."/>
            <person name="Submissions S."/>
        </authorList>
    </citation>
    <scope>NUCLEOTIDE SEQUENCE [LARGE SCALE GENOMIC DNA]</scope>
    <source>
        <strain evidence="1 2">DSM 17997</strain>
    </source>
</reference>
<evidence type="ECO:0000313" key="1">
    <source>
        <dbReference type="EMBL" id="SDZ18175.1"/>
    </source>
</evidence>
<keyword evidence="2" id="KW-1185">Reference proteome</keyword>
<dbReference type="InterPro" id="IPR011008">
    <property type="entry name" value="Dimeric_a/b-barrel"/>
</dbReference>
<dbReference type="EMBL" id="FNQC01000007">
    <property type="protein sequence ID" value="SDZ18175.1"/>
    <property type="molecule type" value="Genomic_DNA"/>
</dbReference>
<dbReference type="RefSeq" id="WP_019597673.1">
    <property type="nucleotide sequence ID" value="NZ_FNQC01000007.1"/>
</dbReference>
<dbReference type="Gene3D" id="3.30.70.100">
    <property type="match status" value="1"/>
</dbReference>
<organism evidence="1 2">
    <name type="scientific">Rhodonellum ikkaensis</name>
    <dbReference type="NCBI Taxonomy" id="336829"/>
    <lineage>
        <taxon>Bacteria</taxon>
        <taxon>Pseudomonadati</taxon>
        <taxon>Bacteroidota</taxon>
        <taxon>Cytophagia</taxon>
        <taxon>Cytophagales</taxon>
        <taxon>Cytophagaceae</taxon>
        <taxon>Rhodonellum</taxon>
    </lineage>
</organism>
<dbReference type="InterPro" id="IPR008000">
    <property type="entry name" value="Rham/fucose_mutarotase"/>
</dbReference>
<evidence type="ECO:0000313" key="2">
    <source>
        <dbReference type="Proteomes" id="UP000199663"/>
    </source>
</evidence>
<proteinExistence type="predicted"/>
<gene>
    <name evidence="1" type="ORF">SAMN05444412_10767</name>
</gene>
<sequence>MDTKKFCLALDLKNDPNLISEYEKHHRAVWPGILESIRDSGVVSMEIFRWENRLFMIMETQMDFSFETKSKMDAANPKVQEWETHLWKYQQGLPGTKKGAKWQLMDRIFNWSSE</sequence>
<dbReference type="Proteomes" id="UP000199663">
    <property type="component" value="Unassembled WGS sequence"/>
</dbReference>
<dbReference type="SUPFAM" id="SSF54909">
    <property type="entry name" value="Dimeric alpha+beta barrel"/>
    <property type="match status" value="1"/>
</dbReference>
<comment type="caution">
    <text evidence="1">The sequence shown here is derived from an EMBL/GenBank/DDBJ whole genome shotgun (WGS) entry which is preliminary data.</text>
</comment>
<name>A0A1H3QYQ8_9BACT</name>
<dbReference type="Pfam" id="PF05336">
    <property type="entry name" value="rhaM"/>
    <property type="match status" value="1"/>
</dbReference>
<dbReference type="PANTHER" id="PTHR43239:SF1">
    <property type="entry name" value="UPF0734 PROTEIN DDB_G0273871_DDB_G0273177"/>
    <property type="match status" value="1"/>
</dbReference>
<protein>
    <submittedName>
        <fullName evidence="1">L-rhamnose mutarotase</fullName>
    </submittedName>
</protein>
<dbReference type="InterPro" id="IPR052996">
    <property type="entry name" value="Carb_Metab_Mutarotase"/>
</dbReference>
<dbReference type="PANTHER" id="PTHR43239">
    <property type="entry name" value="UPF0734 PROTEIN DDB_G0273871/DDB_G0273177"/>
    <property type="match status" value="1"/>
</dbReference>